<evidence type="ECO:0000313" key="1">
    <source>
        <dbReference type="EMBL" id="RKH80079.1"/>
    </source>
</evidence>
<dbReference type="SUPFAM" id="SSF158745">
    <property type="entry name" value="LanC-like"/>
    <property type="match status" value="1"/>
</dbReference>
<sequence length="81" mass="9176">IDAPGLIDGVAGLSMVYRRLYLLTGRPDFWHEGQHWLQQLLTDVRMDNPSTDWSLLTGMLGISGTIRQWLGNESGFDLLFL</sequence>
<reference evidence="1 2" key="1">
    <citation type="submission" date="2018-09" db="EMBL/GenBank/DDBJ databases">
        <authorList>
            <person name="Livingstone P.G."/>
            <person name="Whitworth D.E."/>
        </authorList>
    </citation>
    <scope>NUCLEOTIDE SEQUENCE [LARGE SCALE GENOMIC DNA]</scope>
    <source>
        <strain evidence="1 2">CA031B</strain>
    </source>
</reference>
<dbReference type="InterPro" id="IPR012341">
    <property type="entry name" value="6hp_glycosidase-like_sf"/>
</dbReference>
<proteinExistence type="predicted"/>
<gene>
    <name evidence="1" type="ORF">D7Y13_43390</name>
</gene>
<dbReference type="EMBL" id="RAWI01001128">
    <property type="protein sequence ID" value="RKH80079.1"/>
    <property type="molecule type" value="Genomic_DNA"/>
</dbReference>
<evidence type="ECO:0000313" key="2">
    <source>
        <dbReference type="Proteomes" id="UP000278907"/>
    </source>
</evidence>
<dbReference type="RefSeq" id="WP_158626239.1">
    <property type="nucleotide sequence ID" value="NZ_RAWI01001128.1"/>
</dbReference>
<comment type="caution">
    <text evidence="1">The sequence shown here is derived from an EMBL/GenBank/DDBJ whole genome shotgun (WGS) entry which is preliminary data.</text>
</comment>
<accession>A0ABX9Q662</accession>
<dbReference type="Gene3D" id="1.50.10.10">
    <property type="match status" value="1"/>
</dbReference>
<feature type="non-terminal residue" evidence="1">
    <location>
        <position position="1"/>
    </location>
</feature>
<protein>
    <submittedName>
        <fullName evidence="1">Uncharacterized protein</fullName>
    </submittedName>
</protein>
<dbReference type="Proteomes" id="UP000278907">
    <property type="component" value="Unassembled WGS sequence"/>
</dbReference>
<organism evidence="1 2">
    <name type="scientific">Corallococcus praedator</name>
    <dbReference type="NCBI Taxonomy" id="2316724"/>
    <lineage>
        <taxon>Bacteria</taxon>
        <taxon>Pseudomonadati</taxon>
        <taxon>Myxococcota</taxon>
        <taxon>Myxococcia</taxon>
        <taxon>Myxococcales</taxon>
        <taxon>Cystobacterineae</taxon>
        <taxon>Myxococcaceae</taxon>
        <taxon>Corallococcus</taxon>
    </lineage>
</organism>
<name>A0ABX9Q662_9BACT</name>
<keyword evidence="2" id="KW-1185">Reference proteome</keyword>